<dbReference type="InParanoid" id="A0A1B7MN55"/>
<accession>A0A1B7MN55</accession>
<organism evidence="1 2">
    <name type="scientific">Rhizopogon vinicolor AM-OR11-026</name>
    <dbReference type="NCBI Taxonomy" id="1314800"/>
    <lineage>
        <taxon>Eukaryota</taxon>
        <taxon>Fungi</taxon>
        <taxon>Dikarya</taxon>
        <taxon>Basidiomycota</taxon>
        <taxon>Agaricomycotina</taxon>
        <taxon>Agaricomycetes</taxon>
        <taxon>Agaricomycetidae</taxon>
        <taxon>Boletales</taxon>
        <taxon>Suillineae</taxon>
        <taxon>Rhizopogonaceae</taxon>
        <taxon>Rhizopogon</taxon>
    </lineage>
</organism>
<dbReference type="Proteomes" id="UP000092154">
    <property type="component" value="Unassembled WGS sequence"/>
</dbReference>
<evidence type="ECO:0000313" key="2">
    <source>
        <dbReference type="Proteomes" id="UP000092154"/>
    </source>
</evidence>
<keyword evidence="2" id="KW-1185">Reference proteome</keyword>
<sequence>MLVGSAAVKKRIQVSSTSLPIEPQLEHDSETTPSPEVSVTLALAPDSPLTPGSGVIPVSTFSILTFVLTLGEHVAEYRSRSPSFSVALPVLSTLPLHPPLARDQLSAKSTLNGALD</sequence>
<dbReference type="EMBL" id="KV448671">
    <property type="protein sequence ID" value="OAX34012.1"/>
    <property type="molecule type" value="Genomic_DNA"/>
</dbReference>
<name>A0A1B7MN55_9AGAM</name>
<dbReference type="OrthoDB" id="3246731at2759"/>
<protein>
    <submittedName>
        <fullName evidence="1">Uncharacterized protein</fullName>
    </submittedName>
</protein>
<reference evidence="1 2" key="1">
    <citation type="submission" date="2016-06" db="EMBL/GenBank/DDBJ databases">
        <title>Comparative genomics of the ectomycorrhizal sister species Rhizopogon vinicolor and Rhizopogon vesiculosus (Basidiomycota: Boletales) reveals a divergence of the mating type B locus.</title>
        <authorList>
            <consortium name="DOE Joint Genome Institute"/>
            <person name="Mujic A.B."/>
            <person name="Kuo A."/>
            <person name="Tritt A."/>
            <person name="Lipzen A."/>
            <person name="Chen C."/>
            <person name="Johnson J."/>
            <person name="Sharma A."/>
            <person name="Barry K."/>
            <person name="Grigoriev I.V."/>
            <person name="Spatafora J.W."/>
        </authorList>
    </citation>
    <scope>NUCLEOTIDE SEQUENCE [LARGE SCALE GENOMIC DNA]</scope>
    <source>
        <strain evidence="1 2">AM-OR11-026</strain>
    </source>
</reference>
<gene>
    <name evidence="1" type="ORF">K503DRAFT_476853</name>
</gene>
<evidence type="ECO:0000313" key="1">
    <source>
        <dbReference type="EMBL" id="OAX34012.1"/>
    </source>
</evidence>
<dbReference type="AlphaFoldDB" id="A0A1B7MN55"/>
<proteinExistence type="predicted"/>